<keyword evidence="1" id="KW-0812">Transmembrane</keyword>
<reference evidence="2" key="1">
    <citation type="journal article" date="2020" name="Nature">
        <title>Giant virus diversity and host interactions through global metagenomics.</title>
        <authorList>
            <person name="Schulz F."/>
            <person name="Roux S."/>
            <person name="Paez-Espino D."/>
            <person name="Jungbluth S."/>
            <person name="Walsh D.A."/>
            <person name="Denef V.J."/>
            <person name="McMahon K.D."/>
            <person name="Konstantinidis K.T."/>
            <person name="Eloe-Fadrosh E.A."/>
            <person name="Kyrpides N.C."/>
            <person name="Woyke T."/>
        </authorList>
    </citation>
    <scope>NUCLEOTIDE SEQUENCE</scope>
    <source>
        <strain evidence="2">GVMAG-M-3300023184-71</strain>
    </source>
</reference>
<organism evidence="2">
    <name type="scientific">viral metagenome</name>
    <dbReference type="NCBI Taxonomy" id="1070528"/>
    <lineage>
        <taxon>unclassified sequences</taxon>
        <taxon>metagenomes</taxon>
        <taxon>organismal metagenomes</taxon>
    </lineage>
</organism>
<evidence type="ECO:0000256" key="1">
    <source>
        <dbReference type="SAM" id="Phobius"/>
    </source>
</evidence>
<protein>
    <submittedName>
        <fullName evidence="2">Uncharacterized protein</fullName>
    </submittedName>
</protein>
<sequence length="42" mass="4937">MNMDWTGVFPVVGVMAFFTLYVASEAWLFYRVMERLVEDADE</sequence>
<accession>A0A6C0ICC6</accession>
<keyword evidence="1" id="KW-0472">Membrane</keyword>
<name>A0A6C0ICC6_9ZZZZ</name>
<dbReference type="EMBL" id="MN740156">
    <property type="protein sequence ID" value="QHT90684.1"/>
    <property type="molecule type" value="Genomic_DNA"/>
</dbReference>
<proteinExistence type="predicted"/>
<dbReference type="AlphaFoldDB" id="A0A6C0ICC6"/>
<feature type="transmembrane region" description="Helical" evidence="1">
    <location>
        <begin position="6"/>
        <end position="30"/>
    </location>
</feature>
<keyword evidence="1" id="KW-1133">Transmembrane helix</keyword>
<evidence type="ECO:0000313" key="2">
    <source>
        <dbReference type="EMBL" id="QHT90684.1"/>
    </source>
</evidence>